<evidence type="ECO:0000256" key="8">
    <source>
        <dbReference type="ARBA" id="ARBA00023180"/>
    </source>
</evidence>
<evidence type="ECO:0000256" key="3">
    <source>
        <dbReference type="ARBA" id="ARBA00022475"/>
    </source>
</evidence>
<comment type="similarity">
    <text evidence="2">Belongs to the glutamate-gated ion channel (TC 1.A.10.1) family.</text>
</comment>
<keyword evidence="8" id="KW-0325">Glycoprotein</keyword>
<feature type="compositionally biased region" description="Low complexity" evidence="9">
    <location>
        <begin position="32"/>
        <end position="49"/>
    </location>
</feature>
<evidence type="ECO:0000259" key="12">
    <source>
        <dbReference type="Pfam" id="PF00060"/>
    </source>
</evidence>
<dbReference type="SUPFAM" id="SSF53850">
    <property type="entry name" value="Periplasmic binding protein-like II"/>
    <property type="match status" value="1"/>
</dbReference>
<evidence type="ECO:0000256" key="11">
    <source>
        <dbReference type="SAM" id="SignalP"/>
    </source>
</evidence>
<dbReference type="EMBL" id="JAWZYT010004080">
    <property type="protein sequence ID" value="KAK4295416.1"/>
    <property type="molecule type" value="Genomic_DNA"/>
</dbReference>
<feature type="transmembrane region" description="Helical" evidence="10">
    <location>
        <begin position="726"/>
        <end position="746"/>
    </location>
</feature>
<keyword evidence="7" id="KW-0675">Receptor</keyword>
<feature type="transmembrane region" description="Helical" evidence="10">
    <location>
        <begin position="801"/>
        <end position="825"/>
    </location>
</feature>
<dbReference type="InterPro" id="IPR001320">
    <property type="entry name" value="Iontro_rcpt_C"/>
</dbReference>
<feature type="transmembrane region" description="Helical" evidence="10">
    <location>
        <begin position="1010"/>
        <end position="1031"/>
    </location>
</feature>
<dbReference type="Pfam" id="PF00060">
    <property type="entry name" value="Lig_chan"/>
    <property type="match status" value="1"/>
</dbReference>
<dbReference type="GO" id="GO:0015276">
    <property type="term" value="F:ligand-gated monoatomic ion channel activity"/>
    <property type="evidence" value="ECO:0007669"/>
    <property type="project" value="InterPro"/>
</dbReference>
<proteinExistence type="inferred from homology"/>
<comment type="subcellular location">
    <subcellularLocation>
        <location evidence="1">Cell membrane</location>
        <topology evidence="1">Multi-pass membrane protein</topology>
    </subcellularLocation>
</comment>
<keyword evidence="11" id="KW-0732">Signal</keyword>
<dbReference type="Proteomes" id="UP001292094">
    <property type="component" value="Unassembled WGS sequence"/>
</dbReference>
<dbReference type="PANTHER" id="PTHR42643:SF24">
    <property type="entry name" value="IONOTROPIC RECEPTOR 60A"/>
    <property type="match status" value="1"/>
</dbReference>
<feature type="chain" id="PRO_5042161744" description="Ionotropic glutamate receptor C-terminal domain-containing protein" evidence="11">
    <location>
        <begin position="21"/>
        <end position="1038"/>
    </location>
</feature>
<protein>
    <recommendedName>
        <fullName evidence="12">Ionotropic glutamate receptor C-terminal domain-containing protein</fullName>
    </recommendedName>
</protein>
<feature type="region of interest" description="Disordered" evidence="9">
    <location>
        <begin position="515"/>
        <end position="563"/>
    </location>
</feature>
<dbReference type="Gene3D" id="1.10.287.70">
    <property type="match status" value="1"/>
</dbReference>
<keyword evidence="14" id="KW-1185">Reference proteome</keyword>
<dbReference type="PANTHER" id="PTHR42643">
    <property type="entry name" value="IONOTROPIC RECEPTOR 20A-RELATED"/>
    <property type="match status" value="1"/>
</dbReference>
<evidence type="ECO:0000256" key="4">
    <source>
        <dbReference type="ARBA" id="ARBA00022692"/>
    </source>
</evidence>
<evidence type="ECO:0000256" key="1">
    <source>
        <dbReference type="ARBA" id="ARBA00004651"/>
    </source>
</evidence>
<organism evidence="13 14">
    <name type="scientific">Petrolisthes manimaculis</name>
    <dbReference type="NCBI Taxonomy" id="1843537"/>
    <lineage>
        <taxon>Eukaryota</taxon>
        <taxon>Metazoa</taxon>
        <taxon>Ecdysozoa</taxon>
        <taxon>Arthropoda</taxon>
        <taxon>Crustacea</taxon>
        <taxon>Multicrustacea</taxon>
        <taxon>Malacostraca</taxon>
        <taxon>Eumalacostraca</taxon>
        <taxon>Eucarida</taxon>
        <taxon>Decapoda</taxon>
        <taxon>Pleocyemata</taxon>
        <taxon>Anomura</taxon>
        <taxon>Galatheoidea</taxon>
        <taxon>Porcellanidae</taxon>
        <taxon>Petrolisthes</taxon>
    </lineage>
</organism>
<dbReference type="GO" id="GO:0050906">
    <property type="term" value="P:detection of stimulus involved in sensory perception"/>
    <property type="evidence" value="ECO:0007669"/>
    <property type="project" value="UniProtKB-ARBA"/>
</dbReference>
<feature type="region of interest" description="Disordered" evidence="9">
    <location>
        <begin position="32"/>
        <end position="55"/>
    </location>
</feature>
<feature type="domain" description="Ionotropic glutamate receptor C-terminal" evidence="12">
    <location>
        <begin position="724"/>
        <end position="1016"/>
    </location>
</feature>
<sequence length="1038" mass="115130">MVVRILLILLYVLVIHPTTILPHDTKLATTTFFPSSKPTNTSSSTSPNTRHQDPTHIKKKLWDSNVTTTNQQQIFTSLTGNDTFFTREEQNHILTSLTGNDTFLTREEEQKQNLFTSNCTNILNRDANLLTDNDTFLTREEEQKQNLFTSNCTNNLNRDTNLDTNTNNFTREENKRMHIMKGNKYDYYYTPRERSSRSGGGRSENILLSVPVHEPVGRGSWFVGGRRGRGKRSYASFPGRQSVQGVGSLMSGGRQPVQGVGSLISGSSRGKRSVKLPGRQSTERGGGGGSLLSSSSRGKRSVRLPGRQSTERGGGGREGKSSPPPQPPSGSLDNFDLWYDVKSVLVSLIKEELSECSMVLLIHNTFTLQQQDLVTTLAQLTTNTIQVVEVHETTDGDEVGRKVSWVRLGGECRAYIYLQHQLQNNNNTTTNPLFSLADTHDKRWDYGARYVMVGLTEGQLGHFTHTFKGHKTQHLVGLVKDESEGEWAVYMNQLYWGPGVVRVATWRRGHFISTPSSSTTRISTPTTSTTRISTPTTSNTRASTPATSTTRASTPSTSTTRISTPITSTTRISTPTTSTHISFFPDKISDLEGATLNVVTFEWVPSTLYYRSDNYTVSFLYGRDVELVRAVAPVLNFTPHFEEPPNGERWGTVKGDGTWSGIVGSLARGKAHLAIANLFVSSLLGRDLYQGYSTLFDFEEVKFLIRTEPPFPRWQSPALPFSRDTWLAVLLGLIILAPVTCLLARASTAIAKGSSRSSSRSSGEADEPRTLRELTSAYVYTVGLHLQESHPVRPHNHSTRILLALVLLYTLVLDLSYSCNLTAFLTVTRRPPGIQTLIKLRDSGLDLYEASYYVRDLLRASPTPYFRELGARHVLVGGIKEAAGGVRDGSGVFITNNGMMEFLFNTVVAAPSPGGYGVRMIKESLVTYSVAIGTASQSPLQDSLNRAVIRVFEAGLCTYWKLKSYILYRQNQRELLGSDESDTVLAEVIRGDNTHTTILVPLTLDHLQTAFYILAFSFYLAIMVFVGELLVKRFGFCV</sequence>
<evidence type="ECO:0000256" key="7">
    <source>
        <dbReference type="ARBA" id="ARBA00023170"/>
    </source>
</evidence>
<reference evidence="13" key="1">
    <citation type="submission" date="2023-11" db="EMBL/GenBank/DDBJ databases">
        <title>Genome assemblies of two species of porcelain crab, Petrolisthes cinctipes and Petrolisthes manimaculis (Anomura: Porcellanidae).</title>
        <authorList>
            <person name="Angst P."/>
        </authorList>
    </citation>
    <scope>NUCLEOTIDE SEQUENCE</scope>
    <source>
        <strain evidence="13">PB745_02</strain>
        <tissue evidence="13">Gill</tissue>
    </source>
</reference>
<name>A0AAE1TS21_9EUCA</name>
<gene>
    <name evidence="13" type="ORF">Pmani_032018</name>
</gene>
<evidence type="ECO:0000256" key="10">
    <source>
        <dbReference type="SAM" id="Phobius"/>
    </source>
</evidence>
<keyword evidence="6 10" id="KW-0472">Membrane</keyword>
<evidence type="ECO:0000313" key="14">
    <source>
        <dbReference type="Proteomes" id="UP001292094"/>
    </source>
</evidence>
<dbReference type="InterPro" id="IPR052192">
    <property type="entry name" value="Insect_Ionotropic_Sensory_Rcpt"/>
</dbReference>
<dbReference type="Gene3D" id="3.40.190.10">
    <property type="entry name" value="Periplasmic binding protein-like II"/>
    <property type="match status" value="1"/>
</dbReference>
<dbReference type="AlphaFoldDB" id="A0AAE1TS21"/>
<keyword evidence="3" id="KW-1003">Cell membrane</keyword>
<evidence type="ECO:0000256" key="6">
    <source>
        <dbReference type="ARBA" id="ARBA00023136"/>
    </source>
</evidence>
<evidence type="ECO:0000256" key="2">
    <source>
        <dbReference type="ARBA" id="ARBA00008685"/>
    </source>
</evidence>
<keyword evidence="5 10" id="KW-1133">Transmembrane helix</keyword>
<accession>A0AAE1TS21</accession>
<evidence type="ECO:0000313" key="13">
    <source>
        <dbReference type="EMBL" id="KAK4295416.1"/>
    </source>
</evidence>
<keyword evidence="4 10" id="KW-0812">Transmembrane</keyword>
<dbReference type="GO" id="GO:0005886">
    <property type="term" value="C:plasma membrane"/>
    <property type="evidence" value="ECO:0007669"/>
    <property type="project" value="UniProtKB-SubCell"/>
</dbReference>
<comment type="caution">
    <text evidence="13">The sequence shown here is derived from an EMBL/GenBank/DDBJ whole genome shotgun (WGS) entry which is preliminary data.</text>
</comment>
<feature type="region of interest" description="Disordered" evidence="9">
    <location>
        <begin position="222"/>
        <end position="333"/>
    </location>
</feature>
<feature type="signal peptide" evidence="11">
    <location>
        <begin position="1"/>
        <end position="20"/>
    </location>
</feature>
<evidence type="ECO:0000256" key="5">
    <source>
        <dbReference type="ARBA" id="ARBA00022989"/>
    </source>
</evidence>
<evidence type="ECO:0000256" key="9">
    <source>
        <dbReference type="SAM" id="MobiDB-lite"/>
    </source>
</evidence>